<keyword evidence="1" id="KW-0472">Membrane</keyword>
<sequence length="135" mass="14212">MLTIRIRTLYNTHRHTYDEVSDFEMELVAVLAVVFGCVLGGGFDLLLLDGMYNQPPNGATMRFFEGAVSTSSVVLPKATSMLALPAPPRASGGGEVAGGDPFAESVWACGLRPLSCPGQAYPGYATDGGHTSETL</sequence>
<evidence type="ECO:0000313" key="2">
    <source>
        <dbReference type="EMBL" id="ONK74574.1"/>
    </source>
</evidence>
<name>A0A5P1F8Y8_ASPOF</name>
<keyword evidence="3" id="KW-1185">Reference proteome</keyword>
<protein>
    <submittedName>
        <fullName evidence="2">Uncharacterized protein</fullName>
    </submittedName>
</protein>
<dbReference type="Proteomes" id="UP000243459">
    <property type="component" value="Chromosome 3"/>
</dbReference>
<evidence type="ECO:0000313" key="3">
    <source>
        <dbReference type="Proteomes" id="UP000243459"/>
    </source>
</evidence>
<keyword evidence="1" id="KW-0812">Transmembrane</keyword>
<dbReference type="Gramene" id="ONK74574">
    <property type="protein sequence ID" value="ONK74574"/>
    <property type="gene ID" value="A4U43_C03F7890"/>
</dbReference>
<evidence type="ECO:0000256" key="1">
    <source>
        <dbReference type="SAM" id="Phobius"/>
    </source>
</evidence>
<dbReference type="AlphaFoldDB" id="A0A5P1F8Y8"/>
<keyword evidence="1" id="KW-1133">Transmembrane helix</keyword>
<dbReference type="EMBL" id="CM007383">
    <property type="protein sequence ID" value="ONK74574.1"/>
    <property type="molecule type" value="Genomic_DNA"/>
</dbReference>
<feature type="transmembrane region" description="Helical" evidence="1">
    <location>
        <begin position="27"/>
        <end position="48"/>
    </location>
</feature>
<reference evidence="3" key="1">
    <citation type="journal article" date="2017" name="Nat. Commun.">
        <title>The asparagus genome sheds light on the origin and evolution of a young Y chromosome.</title>
        <authorList>
            <person name="Harkess A."/>
            <person name="Zhou J."/>
            <person name="Xu C."/>
            <person name="Bowers J.E."/>
            <person name="Van der Hulst R."/>
            <person name="Ayyampalayam S."/>
            <person name="Mercati F."/>
            <person name="Riccardi P."/>
            <person name="McKain M.R."/>
            <person name="Kakrana A."/>
            <person name="Tang H."/>
            <person name="Ray J."/>
            <person name="Groenendijk J."/>
            <person name="Arikit S."/>
            <person name="Mathioni S.M."/>
            <person name="Nakano M."/>
            <person name="Shan H."/>
            <person name="Telgmann-Rauber A."/>
            <person name="Kanno A."/>
            <person name="Yue Z."/>
            <person name="Chen H."/>
            <person name="Li W."/>
            <person name="Chen Y."/>
            <person name="Xu X."/>
            <person name="Zhang Y."/>
            <person name="Luo S."/>
            <person name="Chen H."/>
            <person name="Gao J."/>
            <person name="Mao Z."/>
            <person name="Pires J.C."/>
            <person name="Luo M."/>
            <person name="Kudrna D."/>
            <person name="Wing R.A."/>
            <person name="Meyers B.C."/>
            <person name="Yi K."/>
            <person name="Kong H."/>
            <person name="Lavrijsen P."/>
            <person name="Sunseri F."/>
            <person name="Falavigna A."/>
            <person name="Ye Y."/>
            <person name="Leebens-Mack J.H."/>
            <person name="Chen G."/>
        </authorList>
    </citation>
    <scope>NUCLEOTIDE SEQUENCE [LARGE SCALE GENOMIC DNA]</scope>
    <source>
        <strain evidence="3">cv. DH0086</strain>
    </source>
</reference>
<organism evidence="2 3">
    <name type="scientific">Asparagus officinalis</name>
    <name type="common">Garden asparagus</name>
    <dbReference type="NCBI Taxonomy" id="4686"/>
    <lineage>
        <taxon>Eukaryota</taxon>
        <taxon>Viridiplantae</taxon>
        <taxon>Streptophyta</taxon>
        <taxon>Embryophyta</taxon>
        <taxon>Tracheophyta</taxon>
        <taxon>Spermatophyta</taxon>
        <taxon>Magnoliopsida</taxon>
        <taxon>Liliopsida</taxon>
        <taxon>Asparagales</taxon>
        <taxon>Asparagaceae</taxon>
        <taxon>Asparagoideae</taxon>
        <taxon>Asparagus</taxon>
    </lineage>
</organism>
<gene>
    <name evidence="2" type="ORF">A4U43_C03F7890</name>
</gene>
<proteinExistence type="predicted"/>
<accession>A0A5P1F8Y8</accession>